<gene>
    <name evidence="3" type="ORF">AUC70_05865</name>
</gene>
<comment type="caution">
    <text evidence="3">The sequence shown here is derived from an EMBL/GenBank/DDBJ whole genome shotgun (WGS) entry which is preliminary data.</text>
</comment>
<name>A0A1E3VNW0_9HYPH</name>
<feature type="compositionally biased region" description="Basic and acidic residues" evidence="2">
    <location>
        <begin position="166"/>
        <end position="191"/>
    </location>
</feature>
<feature type="compositionally biased region" description="Basic and acidic residues" evidence="2">
    <location>
        <begin position="67"/>
        <end position="84"/>
    </location>
</feature>
<feature type="region of interest" description="Disordered" evidence="2">
    <location>
        <begin position="62"/>
        <end position="96"/>
    </location>
</feature>
<accession>A0A1E3VNW0</accession>
<feature type="compositionally biased region" description="Basic residues" evidence="2">
    <location>
        <begin position="198"/>
        <end position="207"/>
    </location>
</feature>
<evidence type="ECO:0000256" key="2">
    <source>
        <dbReference type="SAM" id="MobiDB-lite"/>
    </source>
</evidence>
<keyword evidence="1" id="KW-0175">Coiled coil</keyword>
<dbReference type="EMBL" id="LPWE01000011">
    <property type="protein sequence ID" value="ODR95223.1"/>
    <property type="molecule type" value="Genomic_DNA"/>
</dbReference>
<feature type="region of interest" description="Disordered" evidence="2">
    <location>
        <begin position="157"/>
        <end position="216"/>
    </location>
</feature>
<organism evidence="3 4">
    <name type="scientific">Methyloceanibacter stevinii</name>
    <dbReference type="NCBI Taxonomy" id="1774970"/>
    <lineage>
        <taxon>Bacteria</taxon>
        <taxon>Pseudomonadati</taxon>
        <taxon>Pseudomonadota</taxon>
        <taxon>Alphaproteobacteria</taxon>
        <taxon>Hyphomicrobiales</taxon>
        <taxon>Hyphomicrobiaceae</taxon>
        <taxon>Methyloceanibacter</taxon>
    </lineage>
</organism>
<feature type="coiled-coil region" evidence="1">
    <location>
        <begin position="119"/>
        <end position="153"/>
    </location>
</feature>
<dbReference type="STRING" id="1774970.AUC70_05865"/>
<reference evidence="3 4" key="1">
    <citation type="journal article" date="2016" name="Environ. Microbiol.">
        <title>New Methyloceanibacter diversity from North Sea sediments includes methanotroph containing solely the soluble methane monooxygenase.</title>
        <authorList>
            <person name="Vekeman B."/>
            <person name="Kerckhof F.M."/>
            <person name="Cremers G."/>
            <person name="de Vos P."/>
            <person name="Vandamme P."/>
            <person name="Boon N."/>
            <person name="Op den Camp H.J."/>
            <person name="Heylen K."/>
        </authorList>
    </citation>
    <scope>NUCLEOTIDE SEQUENCE [LARGE SCALE GENOMIC DNA]</scope>
    <source>
        <strain evidence="3 4">R-67176</strain>
    </source>
</reference>
<dbReference type="Proteomes" id="UP000094172">
    <property type="component" value="Unassembled WGS sequence"/>
</dbReference>
<dbReference type="AlphaFoldDB" id="A0A1E3VNW0"/>
<evidence type="ECO:0000313" key="3">
    <source>
        <dbReference type="EMBL" id="ODR95223.1"/>
    </source>
</evidence>
<protein>
    <submittedName>
        <fullName evidence="3">Uncharacterized protein</fullName>
    </submittedName>
</protein>
<evidence type="ECO:0000313" key="4">
    <source>
        <dbReference type="Proteomes" id="UP000094172"/>
    </source>
</evidence>
<evidence type="ECO:0000256" key="1">
    <source>
        <dbReference type="SAM" id="Coils"/>
    </source>
</evidence>
<keyword evidence="4" id="KW-1185">Reference proteome</keyword>
<proteinExistence type="predicted"/>
<sequence length="216" mass="26027">MAEGKRVRAELRLNARAAAAEVQAKYERLRASMRLRHHVERRRLRTKHKAFLSRLARKLSRSVRERHKAERVRQVEAHRKDRSDMSGNYAEAKSQTKNRLNARYGIKIEAIEKRRLVELAGLRKLHREAEMEADKLRQQRERDRELGRELTEQRIREWKKTRRKEPRIGDKRLRPDFEKAAQPDPSKEERLGSAIARLRQRSRRQRSRDRDRGHER</sequence>